<sequence length="615" mass="66970">MRHRPATASSDLAAAFDRVRHILRGGAAPDHHLHLHSALPAALSAASYSSPDPSPSPGLQLHALALRAGLLSSPFVTTSLVSLYARRPDPAAARGVLDSAPAPRDPAPWNALLAGLSRRGLFPDALDAFVEMRQRGLVPDEFTLPPALNSAALLSNSPTARSLHSLILRSGLQSHLHVSNALIDAYAKLGAVTCAHKVFDHMPHRDVVTWTSLLTGLARSGSHDSALGVYYGMLRTGVEPDEFATAAVLSSCAGSTALDLGRQVHSAAVRTGFDSFLSVANSLVSMYAKTGSIDDARTVFDAMRRRCPITWTALIVGYAQNGRGRDSLAVYEDMIRTGCRPDYVTFIGLLFACSHAGLVGAGRAHFDSMERVYRITPGPDHYACMVDLLGRSGRLEEAAELLSRMRTGPDPTVWKALLGACRVHRNVELGERAAEMVFRLDPTDAVPYVMLSNLYSRARRWGDVARIRGLLRARGAIKEPGYSWVGVGPATHVFRAGERGHERTAEIYRRVEEMMGRIREEEGYVADTDWALQDEDAAGRERGLAHHSERLAVAFGLLELPRGAPIRVYKNLRVCGDCHVAIKLVAKVYARVIVLRDANCFHHMRDGVCSCGEYW</sequence>
<evidence type="ECO:0000313" key="5">
    <source>
        <dbReference type="EMBL" id="OAY81944.1"/>
    </source>
</evidence>
<feature type="repeat" description="PPR" evidence="3">
    <location>
        <begin position="105"/>
        <end position="139"/>
    </location>
</feature>
<dbReference type="AlphaFoldDB" id="A0A199VY67"/>
<dbReference type="PANTHER" id="PTHR47926:SF517">
    <property type="entry name" value="TETRATRICOPEPTIDE REPEAT-LIKE SUPERFAMILY PROTEIN"/>
    <property type="match status" value="1"/>
</dbReference>
<dbReference type="GO" id="GO:0003723">
    <property type="term" value="F:RNA binding"/>
    <property type="evidence" value="ECO:0007669"/>
    <property type="project" value="InterPro"/>
</dbReference>
<feature type="repeat" description="PPR" evidence="3">
    <location>
        <begin position="206"/>
        <end position="240"/>
    </location>
</feature>
<dbReference type="Pfam" id="PF01535">
    <property type="entry name" value="PPR"/>
    <property type="match status" value="3"/>
</dbReference>
<reference evidence="5 6" key="1">
    <citation type="journal article" date="2016" name="DNA Res.">
        <title>The draft genome of MD-2 pineapple using hybrid error correction of long reads.</title>
        <authorList>
            <person name="Redwan R.M."/>
            <person name="Saidin A."/>
            <person name="Kumar S.V."/>
        </authorList>
    </citation>
    <scope>NUCLEOTIDE SEQUENCE [LARGE SCALE GENOMIC DNA]</scope>
    <source>
        <strain evidence="6">cv. MD2</strain>
        <tissue evidence="5">Leaf</tissue>
    </source>
</reference>
<dbReference type="NCBIfam" id="TIGR00756">
    <property type="entry name" value="PPR"/>
    <property type="match status" value="5"/>
</dbReference>
<feature type="repeat" description="PPR" evidence="3">
    <location>
        <begin position="307"/>
        <end position="341"/>
    </location>
</feature>
<dbReference type="GO" id="GO:0008270">
    <property type="term" value="F:zinc ion binding"/>
    <property type="evidence" value="ECO:0007669"/>
    <property type="project" value="InterPro"/>
</dbReference>
<organism evidence="5 6">
    <name type="scientific">Ananas comosus</name>
    <name type="common">Pineapple</name>
    <name type="synonym">Ananas ananas</name>
    <dbReference type="NCBI Taxonomy" id="4615"/>
    <lineage>
        <taxon>Eukaryota</taxon>
        <taxon>Viridiplantae</taxon>
        <taxon>Streptophyta</taxon>
        <taxon>Embryophyta</taxon>
        <taxon>Tracheophyta</taxon>
        <taxon>Spermatophyta</taxon>
        <taxon>Magnoliopsida</taxon>
        <taxon>Liliopsida</taxon>
        <taxon>Poales</taxon>
        <taxon>Bromeliaceae</taxon>
        <taxon>Bromelioideae</taxon>
        <taxon>Ananas</taxon>
    </lineage>
</organism>
<dbReference type="InterPro" id="IPR032867">
    <property type="entry name" value="DYW_dom"/>
</dbReference>
<dbReference type="InterPro" id="IPR046960">
    <property type="entry name" value="PPR_At4g14850-like_plant"/>
</dbReference>
<dbReference type="Pfam" id="PF14432">
    <property type="entry name" value="DYW_deaminase"/>
    <property type="match status" value="1"/>
</dbReference>
<dbReference type="EMBL" id="LSRQ01000566">
    <property type="protein sequence ID" value="OAY81944.1"/>
    <property type="molecule type" value="Genomic_DNA"/>
</dbReference>
<evidence type="ECO:0000259" key="4">
    <source>
        <dbReference type="Pfam" id="PF14432"/>
    </source>
</evidence>
<evidence type="ECO:0000256" key="3">
    <source>
        <dbReference type="PROSITE-ProRule" id="PRU00708"/>
    </source>
</evidence>
<evidence type="ECO:0000256" key="2">
    <source>
        <dbReference type="ARBA" id="ARBA00022946"/>
    </source>
</evidence>
<evidence type="ECO:0000313" key="6">
    <source>
        <dbReference type="Proteomes" id="UP000092600"/>
    </source>
</evidence>
<keyword evidence="1" id="KW-0677">Repeat</keyword>
<dbReference type="PANTHER" id="PTHR47926">
    <property type="entry name" value="PENTATRICOPEPTIDE REPEAT-CONTAINING PROTEIN"/>
    <property type="match status" value="1"/>
</dbReference>
<dbReference type="InterPro" id="IPR002885">
    <property type="entry name" value="PPR_rpt"/>
</dbReference>
<accession>A0A199VY67</accession>
<dbReference type="GO" id="GO:0009451">
    <property type="term" value="P:RNA modification"/>
    <property type="evidence" value="ECO:0007669"/>
    <property type="project" value="InterPro"/>
</dbReference>
<proteinExistence type="predicted"/>
<dbReference type="FunFam" id="1.25.40.10:FF:001379">
    <property type="entry name" value="Selenium-binding protein-like"/>
    <property type="match status" value="1"/>
</dbReference>
<protein>
    <submittedName>
        <fullName evidence="5">Pentatricopeptide repeat-containing protein</fullName>
    </submittedName>
</protein>
<dbReference type="Proteomes" id="UP000092600">
    <property type="component" value="Unassembled WGS sequence"/>
</dbReference>
<dbReference type="PROSITE" id="PS51375">
    <property type="entry name" value="PPR"/>
    <property type="match status" value="3"/>
</dbReference>
<feature type="domain" description="DYW" evidence="4">
    <location>
        <begin position="523"/>
        <end position="615"/>
    </location>
</feature>
<evidence type="ECO:0000256" key="1">
    <source>
        <dbReference type="ARBA" id="ARBA00022737"/>
    </source>
</evidence>
<dbReference type="Pfam" id="PF20431">
    <property type="entry name" value="E_motif"/>
    <property type="match status" value="1"/>
</dbReference>
<name>A0A199VY67_ANACO</name>
<keyword evidence="2" id="KW-0809">Transit peptide</keyword>
<comment type="caution">
    <text evidence="5">The sequence shown here is derived from an EMBL/GenBank/DDBJ whole genome shotgun (WGS) entry which is preliminary data.</text>
</comment>
<dbReference type="InterPro" id="IPR011990">
    <property type="entry name" value="TPR-like_helical_dom_sf"/>
</dbReference>
<dbReference type="FunFam" id="1.25.40.10:FF:000344">
    <property type="entry name" value="Pentatricopeptide repeat-containing protein"/>
    <property type="match status" value="1"/>
</dbReference>
<dbReference type="Pfam" id="PF13041">
    <property type="entry name" value="PPR_2"/>
    <property type="match status" value="2"/>
</dbReference>
<gene>
    <name evidence="5" type="ORF">ACMD2_09710</name>
</gene>
<dbReference type="InterPro" id="IPR046848">
    <property type="entry name" value="E_motif"/>
</dbReference>
<dbReference type="FunFam" id="1.25.40.10:FF:000031">
    <property type="entry name" value="Pentatricopeptide repeat-containing protein mitochondrial"/>
    <property type="match status" value="1"/>
</dbReference>
<dbReference type="Gene3D" id="1.25.40.10">
    <property type="entry name" value="Tetratricopeptide repeat domain"/>
    <property type="match status" value="3"/>
</dbReference>